<name>A0A5D3YKN5_9BACT</name>
<evidence type="ECO:0000256" key="3">
    <source>
        <dbReference type="ARBA" id="ARBA00022695"/>
    </source>
</evidence>
<gene>
    <name evidence="11" type="ORF">LX73_1719</name>
</gene>
<keyword evidence="6 11" id="KW-0695">RNA-directed DNA polymerase</keyword>
<dbReference type="Gene3D" id="3.10.10.10">
    <property type="entry name" value="HIV Type 1 Reverse Transcriptase, subunit A, domain 1"/>
    <property type="match status" value="1"/>
</dbReference>
<dbReference type="InterPro" id="IPR000477">
    <property type="entry name" value="RT_dom"/>
</dbReference>
<dbReference type="InterPro" id="IPR051083">
    <property type="entry name" value="GrpII_Intron_Splice-Mob/Def"/>
</dbReference>
<dbReference type="CDD" id="cd03487">
    <property type="entry name" value="RT_Bac_retron_II"/>
    <property type="match status" value="1"/>
</dbReference>
<dbReference type="PANTHER" id="PTHR34047">
    <property type="entry name" value="NUCLEAR INTRON MATURASE 1, MITOCHONDRIAL-RELATED"/>
    <property type="match status" value="1"/>
</dbReference>
<evidence type="ECO:0000256" key="7">
    <source>
        <dbReference type="ARBA" id="ARBA00023118"/>
    </source>
</evidence>
<organism evidence="11 12">
    <name type="scientific">Fodinibius salinus</name>
    <dbReference type="NCBI Taxonomy" id="860790"/>
    <lineage>
        <taxon>Bacteria</taxon>
        <taxon>Pseudomonadati</taxon>
        <taxon>Balneolota</taxon>
        <taxon>Balneolia</taxon>
        <taxon>Balneolales</taxon>
        <taxon>Balneolaceae</taxon>
        <taxon>Fodinibius</taxon>
    </lineage>
</organism>
<comment type="caution">
    <text evidence="11">The sequence shown here is derived from an EMBL/GenBank/DDBJ whole genome shotgun (WGS) entry which is preliminary data.</text>
</comment>
<dbReference type="AlphaFoldDB" id="A0A5D3YKN5"/>
<keyword evidence="7" id="KW-0051">Antiviral defense</keyword>
<dbReference type="GO" id="GO:0051607">
    <property type="term" value="P:defense response to virus"/>
    <property type="evidence" value="ECO:0007669"/>
    <property type="project" value="UniProtKB-KW"/>
</dbReference>
<keyword evidence="2" id="KW-0808">Transferase</keyword>
<dbReference type="GO" id="GO:0003723">
    <property type="term" value="F:RNA binding"/>
    <property type="evidence" value="ECO:0007669"/>
    <property type="project" value="InterPro"/>
</dbReference>
<keyword evidence="3" id="KW-0548">Nucleotidyltransferase</keyword>
<evidence type="ECO:0000256" key="6">
    <source>
        <dbReference type="ARBA" id="ARBA00022918"/>
    </source>
</evidence>
<reference evidence="11 12" key="1">
    <citation type="submission" date="2019-07" db="EMBL/GenBank/DDBJ databases">
        <title>Genomic Encyclopedia of Archaeal and Bacterial Type Strains, Phase II (KMG-II): from individual species to whole genera.</title>
        <authorList>
            <person name="Goeker M."/>
        </authorList>
    </citation>
    <scope>NUCLEOTIDE SEQUENCE [LARGE SCALE GENOMIC DNA]</scope>
    <source>
        <strain evidence="11 12">DSM 21935</strain>
    </source>
</reference>
<dbReference type="InterPro" id="IPR000123">
    <property type="entry name" value="Reverse_transcriptase_msDNA"/>
</dbReference>
<evidence type="ECO:0000259" key="10">
    <source>
        <dbReference type="PROSITE" id="PS50878"/>
    </source>
</evidence>
<evidence type="ECO:0000313" key="12">
    <source>
        <dbReference type="Proteomes" id="UP000324595"/>
    </source>
</evidence>
<feature type="domain" description="Reverse transcriptase" evidence="10">
    <location>
        <begin position="1"/>
        <end position="235"/>
    </location>
</feature>
<dbReference type="Proteomes" id="UP000324595">
    <property type="component" value="Unassembled WGS sequence"/>
</dbReference>
<evidence type="ECO:0000256" key="2">
    <source>
        <dbReference type="ARBA" id="ARBA00022679"/>
    </source>
</evidence>
<dbReference type="InterPro" id="IPR043128">
    <property type="entry name" value="Rev_trsase/Diguanyl_cyclase"/>
</dbReference>
<dbReference type="EMBL" id="VNHY01000002">
    <property type="protein sequence ID" value="TYP94000.1"/>
    <property type="molecule type" value="Genomic_DNA"/>
</dbReference>
<proteinExistence type="inferred from homology"/>
<keyword evidence="12" id="KW-1185">Reference proteome</keyword>
<evidence type="ECO:0000256" key="5">
    <source>
        <dbReference type="ARBA" id="ARBA00022842"/>
    </source>
</evidence>
<dbReference type="EC" id="2.7.7.49" evidence="1"/>
<comment type="catalytic activity">
    <reaction evidence="9">
        <text>DNA(n) + a 2'-deoxyribonucleoside 5'-triphosphate = DNA(n+1) + diphosphate</text>
        <dbReference type="Rhea" id="RHEA:22508"/>
        <dbReference type="Rhea" id="RHEA-COMP:17339"/>
        <dbReference type="Rhea" id="RHEA-COMP:17340"/>
        <dbReference type="ChEBI" id="CHEBI:33019"/>
        <dbReference type="ChEBI" id="CHEBI:61560"/>
        <dbReference type="ChEBI" id="CHEBI:173112"/>
        <dbReference type="EC" id="2.7.7.49"/>
    </reaction>
</comment>
<evidence type="ECO:0000256" key="4">
    <source>
        <dbReference type="ARBA" id="ARBA00022723"/>
    </source>
</evidence>
<dbReference type="PRINTS" id="PR00866">
    <property type="entry name" value="RNADNAPOLMS"/>
</dbReference>
<evidence type="ECO:0000313" key="11">
    <source>
        <dbReference type="EMBL" id="TYP94000.1"/>
    </source>
</evidence>
<protein>
    <recommendedName>
        <fullName evidence="1">RNA-directed DNA polymerase</fullName>
        <ecNumber evidence="1">2.7.7.49</ecNumber>
    </recommendedName>
</protein>
<dbReference type="Gene3D" id="3.30.70.270">
    <property type="match status" value="1"/>
</dbReference>
<sequence length="273" mass="32003">MVQSPKRLAFLLGIDLKKLRKVSKQIDKYYYEDKELKRDEDGNPRCKNGEKVFRTLHPSTGLLKHIQNRIQTVLLQKIDFPENIQGGIKGKSNITNAKEHKGKKYFLCTDLKKYYPSVDHDLVYEAFLRYDFSHDVSHLLTRLTTYKYSLPQGTPTSPYLANLVFSKYDEQIISKCEQIGLLYTRYVDDIAISSNYNFKKKVPNLLEVIRRSPFQINHEKTFYKIGPTLITGIITKNNELEVRDDQIKKYESESLTKEQKKGLREYFSQVRNS</sequence>
<dbReference type="Pfam" id="PF00078">
    <property type="entry name" value="RVT_1"/>
    <property type="match status" value="1"/>
</dbReference>
<dbReference type="PROSITE" id="PS50878">
    <property type="entry name" value="RT_POL"/>
    <property type="match status" value="1"/>
</dbReference>
<dbReference type="PANTHER" id="PTHR34047:SF7">
    <property type="entry name" value="RNA-DIRECTED DNA POLYMERASE"/>
    <property type="match status" value="1"/>
</dbReference>
<accession>A0A5D3YKN5</accession>
<evidence type="ECO:0000256" key="8">
    <source>
        <dbReference type="ARBA" id="ARBA00034120"/>
    </source>
</evidence>
<dbReference type="SUPFAM" id="SSF56672">
    <property type="entry name" value="DNA/RNA polymerases"/>
    <property type="match status" value="1"/>
</dbReference>
<evidence type="ECO:0000256" key="9">
    <source>
        <dbReference type="ARBA" id="ARBA00048173"/>
    </source>
</evidence>
<dbReference type="InterPro" id="IPR043502">
    <property type="entry name" value="DNA/RNA_pol_sf"/>
</dbReference>
<dbReference type="RefSeq" id="WP_246138214.1">
    <property type="nucleotide sequence ID" value="NZ_VNHY01000002.1"/>
</dbReference>
<comment type="similarity">
    <text evidence="8">Belongs to the bacterial reverse transcriptase family.</text>
</comment>
<dbReference type="GO" id="GO:0003964">
    <property type="term" value="F:RNA-directed DNA polymerase activity"/>
    <property type="evidence" value="ECO:0007669"/>
    <property type="project" value="UniProtKB-KW"/>
</dbReference>
<keyword evidence="5" id="KW-0460">Magnesium</keyword>
<keyword evidence="4" id="KW-0479">Metal-binding</keyword>
<evidence type="ECO:0000256" key="1">
    <source>
        <dbReference type="ARBA" id="ARBA00012493"/>
    </source>
</evidence>
<dbReference type="GO" id="GO:0046872">
    <property type="term" value="F:metal ion binding"/>
    <property type="evidence" value="ECO:0007669"/>
    <property type="project" value="UniProtKB-KW"/>
</dbReference>